<dbReference type="InterPro" id="IPR002823">
    <property type="entry name" value="DUF112_TM"/>
</dbReference>
<dbReference type="OrthoDB" id="7912266at2"/>
<feature type="transmembrane region" description="Helical" evidence="1">
    <location>
        <begin position="465"/>
        <end position="489"/>
    </location>
</feature>
<feature type="transmembrane region" description="Helical" evidence="1">
    <location>
        <begin position="364"/>
        <end position="386"/>
    </location>
</feature>
<feature type="transmembrane region" description="Helical" evidence="1">
    <location>
        <begin position="47"/>
        <end position="70"/>
    </location>
</feature>
<keyword evidence="1" id="KW-0472">Membrane</keyword>
<feature type="transmembrane region" description="Helical" evidence="1">
    <location>
        <begin position="139"/>
        <end position="162"/>
    </location>
</feature>
<reference evidence="4" key="1">
    <citation type="submission" date="2018-07" db="EMBL/GenBank/DDBJ databases">
        <authorList>
            <person name="Liu B.-T."/>
            <person name="Du Z."/>
        </authorList>
    </citation>
    <scope>NUCLEOTIDE SEQUENCE [LARGE SCALE GENOMIC DNA]</scope>
    <source>
        <strain evidence="4">XYN52</strain>
    </source>
</reference>
<keyword evidence="1" id="KW-1133">Transmembrane helix</keyword>
<feature type="transmembrane region" description="Helical" evidence="1">
    <location>
        <begin position="200"/>
        <end position="224"/>
    </location>
</feature>
<evidence type="ECO:0000313" key="4">
    <source>
        <dbReference type="Proteomes" id="UP000253759"/>
    </source>
</evidence>
<gene>
    <name evidence="3" type="ORF">DVH29_15150</name>
</gene>
<sequence length="504" mass="52756">METLTLLGSGIWAAASDPMMLLAILIGALVGLLIGALPGLGPTAGVAIMLPVAVGFEPVVALAMLAGVYYGAMFGGAVTSILLGIPGDAPSVMTVIDGYPMAKQGKAGQALGMSVYASFVGGLVGLVGLTLMAQIFSRYALMFGPVEMTALMILSLSLVTVLGTNDRLKSFISLGLGLWIGTIGLDQIMGGPRFTYGSSILLEGIDFSLIAVGMFGLGQMFLALEEGPASRVDMASYSYRSMMPRWIDFIKCRAALFTGSIIGFVVGVLPGAGATAATMMAYATAKKMSKEPEKFGTGAIEGVAAPEAANNSASYGNMVTLFTLGIPGSATMAVMMAGLLMLGLQPGPRLFEQQSEFVWTLFGTFYIGNLLLVFITILLVPILAAAVFVSRGLLFAMVIGVVVYGIYGINLSLDDLLVMAAFGVLGYVTSKLNYPTVPLILGVVIGPMLELGVRRSLITSRGDFSIFLGSSISVFLLVCTVIILVLPLFRRFRHSRALSTEQSA</sequence>
<dbReference type="PANTHER" id="PTHR35342">
    <property type="entry name" value="TRICARBOXYLIC TRANSPORT PROTEIN"/>
    <property type="match status" value="1"/>
</dbReference>
<feature type="transmembrane region" description="Helical" evidence="1">
    <location>
        <begin position="321"/>
        <end position="344"/>
    </location>
</feature>
<comment type="caution">
    <text evidence="3">The sequence shown here is derived from an EMBL/GenBank/DDBJ whole genome shotgun (WGS) entry which is preliminary data.</text>
</comment>
<dbReference type="Pfam" id="PF01970">
    <property type="entry name" value="TctA"/>
    <property type="match status" value="1"/>
</dbReference>
<feature type="transmembrane region" description="Helical" evidence="1">
    <location>
        <begin position="168"/>
        <end position="188"/>
    </location>
</feature>
<feature type="transmembrane region" description="Helical" evidence="1">
    <location>
        <begin position="261"/>
        <end position="285"/>
    </location>
</feature>
<dbReference type="RefSeq" id="WP_114647033.1">
    <property type="nucleotide sequence ID" value="NZ_QQNH01000038.1"/>
</dbReference>
<dbReference type="Proteomes" id="UP000253759">
    <property type="component" value="Unassembled WGS sequence"/>
</dbReference>
<organism evidence="3 4">
    <name type="scientific">Pelagibacterium lacus</name>
    <dbReference type="NCBI Taxonomy" id="2282655"/>
    <lineage>
        <taxon>Bacteria</taxon>
        <taxon>Pseudomonadati</taxon>
        <taxon>Pseudomonadota</taxon>
        <taxon>Alphaproteobacteria</taxon>
        <taxon>Hyphomicrobiales</taxon>
        <taxon>Devosiaceae</taxon>
        <taxon>Pelagibacterium</taxon>
    </lineage>
</organism>
<keyword evidence="4" id="KW-1185">Reference proteome</keyword>
<name>A0A369W1I5_9HYPH</name>
<dbReference type="PANTHER" id="PTHR35342:SF5">
    <property type="entry name" value="TRICARBOXYLIC TRANSPORT PROTEIN"/>
    <property type="match status" value="1"/>
</dbReference>
<proteinExistence type="predicted"/>
<evidence type="ECO:0000313" key="3">
    <source>
        <dbReference type="EMBL" id="RDE07745.1"/>
    </source>
</evidence>
<feature type="transmembrane region" description="Helical" evidence="1">
    <location>
        <begin position="20"/>
        <end position="40"/>
    </location>
</feature>
<accession>A0A369W1I5</accession>
<feature type="domain" description="DUF112" evidence="2">
    <location>
        <begin position="21"/>
        <end position="441"/>
    </location>
</feature>
<protein>
    <submittedName>
        <fullName evidence="3">TctA subunit of the tripartite Tricarboxylate transport(TTT) family protein</fullName>
    </submittedName>
</protein>
<keyword evidence="1" id="KW-0812">Transmembrane</keyword>
<evidence type="ECO:0000256" key="1">
    <source>
        <dbReference type="SAM" id="Phobius"/>
    </source>
</evidence>
<feature type="transmembrane region" description="Helical" evidence="1">
    <location>
        <begin position="433"/>
        <end position="453"/>
    </location>
</feature>
<feature type="transmembrane region" description="Helical" evidence="1">
    <location>
        <begin position="393"/>
        <end position="413"/>
    </location>
</feature>
<feature type="transmembrane region" description="Helical" evidence="1">
    <location>
        <begin position="110"/>
        <end position="132"/>
    </location>
</feature>
<evidence type="ECO:0000259" key="2">
    <source>
        <dbReference type="Pfam" id="PF01970"/>
    </source>
</evidence>
<dbReference type="AlphaFoldDB" id="A0A369W1I5"/>
<dbReference type="EMBL" id="QQNH01000038">
    <property type="protein sequence ID" value="RDE07745.1"/>
    <property type="molecule type" value="Genomic_DNA"/>
</dbReference>